<protein>
    <recommendedName>
        <fullName evidence="6">Amino acid transporter transmembrane domain-containing protein</fullName>
    </recommendedName>
</protein>
<dbReference type="OrthoDB" id="1684102at2759"/>
<dbReference type="Proteomes" id="UP000801492">
    <property type="component" value="Unassembled WGS sequence"/>
</dbReference>
<feature type="transmembrane region" description="Helical" evidence="5">
    <location>
        <begin position="74"/>
        <end position="98"/>
    </location>
</feature>
<feature type="transmembrane region" description="Helical" evidence="5">
    <location>
        <begin position="296"/>
        <end position="313"/>
    </location>
</feature>
<evidence type="ECO:0000313" key="8">
    <source>
        <dbReference type="Proteomes" id="UP000801492"/>
    </source>
</evidence>
<keyword evidence="8" id="KW-1185">Reference proteome</keyword>
<feature type="transmembrane region" description="Helical" evidence="5">
    <location>
        <begin position="104"/>
        <end position="125"/>
    </location>
</feature>
<evidence type="ECO:0000313" key="7">
    <source>
        <dbReference type="EMBL" id="KAF2893378.1"/>
    </source>
</evidence>
<dbReference type="EMBL" id="VTPC01008022">
    <property type="protein sequence ID" value="KAF2893378.1"/>
    <property type="molecule type" value="Genomic_DNA"/>
</dbReference>
<comment type="caution">
    <text evidence="7">The sequence shown here is derived from an EMBL/GenBank/DDBJ whole genome shotgun (WGS) entry which is preliminary data.</text>
</comment>
<feature type="transmembrane region" description="Helical" evidence="5">
    <location>
        <begin position="251"/>
        <end position="276"/>
    </location>
</feature>
<feature type="transmembrane region" description="Helical" evidence="5">
    <location>
        <begin position="319"/>
        <end position="339"/>
    </location>
</feature>
<keyword evidence="2 5" id="KW-0812">Transmembrane</keyword>
<gene>
    <name evidence="7" type="ORF">ILUMI_12772</name>
</gene>
<evidence type="ECO:0000256" key="1">
    <source>
        <dbReference type="ARBA" id="ARBA00004141"/>
    </source>
</evidence>
<dbReference type="InterPro" id="IPR013057">
    <property type="entry name" value="AA_transpt_TM"/>
</dbReference>
<keyword evidence="3 5" id="KW-1133">Transmembrane helix</keyword>
<dbReference type="PANTHER" id="PTHR22950">
    <property type="entry name" value="AMINO ACID TRANSPORTER"/>
    <property type="match status" value="1"/>
</dbReference>
<feature type="transmembrane region" description="Helical" evidence="5">
    <location>
        <begin position="137"/>
        <end position="155"/>
    </location>
</feature>
<feature type="transmembrane region" description="Helical" evidence="5">
    <location>
        <begin position="12"/>
        <end position="32"/>
    </location>
</feature>
<feature type="domain" description="Amino acid transporter transmembrane" evidence="6">
    <location>
        <begin position="1"/>
        <end position="378"/>
    </location>
</feature>
<proteinExistence type="predicted"/>
<evidence type="ECO:0000256" key="4">
    <source>
        <dbReference type="ARBA" id="ARBA00023136"/>
    </source>
</evidence>
<dbReference type="AlphaFoldDB" id="A0A8K0CTG2"/>
<name>A0A8K0CTG2_IGNLU</name>
<feature type="transmembrane region" description="Helical" evidence="5">
    <location>
        <begin position="175"/>
        <end position="193"/>
    </location>
</feature>
<evidence type="ECO:0000256" key="5">
    <source>
        <dbReference type="SAM" id="Phobius"/>
    </source>
</evidence>
<reference evidence="7" key="1">
    <citation type="submission" date="2019-08" db="EMBL/GenBank/DDBJ databases">
        <title>The genome of the North American firefly Photinus pyralis.</title>
        <authorList>
            <consortium name="Photinus pyralis genome working group"/>
            <person name="Fallon T.R."/>
            <person name="Sander Lower S.E."/>
            <person name="Weng J.-K."/>
        </authorList>
    </citation>
    <scope>NUCLEOTIDE SEQUENCE</scope>
    <source>
        <strain evidence="7">TRF0915ILg1</strain>
        <tissue evidence="7">Whole body</tissue>
    </source>
</reference>
<dbReference type="PANTHER" id="PTHR22950:SF154">
    <property type="entry name" value="PROTON-COUPLED AMINO ACID TRANSPORTER-LIKE PROTEIN PATHETIC"/>
    <property type="match status" value="1"/>
</dbReference>
<evidence type="ECO:0000259" key="6">
    <source>
        <dbReference type="Pfam" id="PF01490"/>
    </source>
</evidence>
<dbReference type="GO" id="GO:0005774">
    <property type="term" value="C:vacuolar membrane"/>
    <property type="evidence" value="ECO:0007669"/>
    <property type="project" value="TreeGrafter"/>
</dbReference>
<organism evidence="7 8">
    <name type="scientific">Ignelater luminosus</name>
    <name type="common">Cucubano</name>
    <name type="synonym">Pyrophorus luminosus</name>
    <dbReference type="NCBI Taxonomy" id="2038154"/>
    <lineage>
        <taxon>Eukaryota</taxon>
        <taxon>Metazoa</taxon>
        <taxon>Ecdysozoa</taxon>
        <taxon>Arthropoda</taxon>
        <taxon>Hexapoda</taxon>
        <taxon>Insecta</taxon>
        <taxon>Pterygota</taxon>
        <taxon>Neoptera</taxon>
        <taxon>Endopterygota</taxon>
        <taxon>Coleoptera</taxon>
        <taxon>Polyphaga</taxon>
        <taxon>Elateriformia</taxon>
        <taxon>Elateroidea</taxon>
        <taxon>Elateridae</taxon>
        <taxon>Agrypninae</taxon>
        <taxon>Pyrophorini</taxon>
        <taxon>Ignelater</taxon>
    </lineage>
</organism>
<feature type="transmembrane region" description="Helical" evidence="5">
    <location>
        <begin position="360"/>
        <end position="382"/>
    </location>
</feature>
<dbReference type="Pfam" id="PF01490">
    <property type="entry name" value="Aa_trans"/>
    <property type="match status" value="1"/>
</dbReference>
<accession>A0A8K0CTG2</accession>
<dbReference type="GO" id="GO:0015179">
    <property type="term" value="F:L-amino acid transmembrane transporter activity"/>
    <property type="evidence" value="ECO:0007669"/>
    <property type="project" value="TreeGrafter"/>
</dbReference>
<keyword evidence="4 5" id="KW-0472">Membrane</keyword>
<sequence length="387" mass="42869">MPFAFKNAGLLVGTIGTIIIAAICTHCVYVLVASAHELCVRSGKAKLTYADVAEQACLRGPPCCYKYHQVARKIVNVGIFTTYFTVCCLYVVVVALSIRQFVIYYYSSVDPRICIAVLFIPFLLLSYVPNLKYLTPVCIMANVFMGSALGITMYYLVTDLPSIDQAELVADVSTYPIFFCSTVFALQAIGCVMPLENNMKNPKRLITPFGVLNQAMVIITVLHILLGFLGYLRYGDTTEASIILNLPINHILARIAQLLIGFSVFGAFGIQFFICLQIAWDSIKHRYKDNPTLANYLLRTVMVALAVTVALLAPNIEALASLIGAFFFSITGIMIPIFIEMITFWEKGFGRYNWILVKSMFILIVGSLALILGTKDSIIAIIDLYQT</sequence>
<evidence type="ECO:0000256" key="2">
    <source>
        <dbReference type="ARBA" id="ARBA00022692"/>
    </source>
</evidence>
<feature type="transmembrane region" description="Helical" evidence="5">
    <location>
        <begin position="205"/>
        <end position="231"/>
    </location>
</feature>
<comment type="subcellular location">
    <subcellularLocation>
        <location evidence="1">Membrane</location>
        <topology evidence="1">Multi-pass membrane protein</topology>
    </subcellularLocation>
</comment>
<evidence type="ECO:0000256" key="3">
    <source>
        <dbReference type="ARBA" id="ARBA00022989"/>
    </source>
</evidence>